<evidence type="ECO:0000256" key="7">
    <source>
        <dbReference type="SAM" id="Phobius"/>
    </source>
</evidence>
<dbReference type="eggNOG" id="COG4591">
    <property type="taxonomic scope" value="Bacteria"/>
</dbReference>
<feature type="transmembrane region" description="Helical" evidence="7">
    <location>
        <begin position="20"/>
        <end position="38"/>
    </location>
</feature>
<reference evidence="11" key="1">
    <citation type="submission" date="2012-06" db="EMBL/GenBank/DDBJ databases">
        <title>The complete genome of Flexibacter litoralis DSM 6794.</title>
        <authorList>
            <person name="Lucas S."/>
            <person name="Copeland A."/>
            <person name="Lapidus A."/>
            <person name="Glavina del Rio T."/>
            <person name="Dalin E."/>
            <person name="Tice H."/>
            <person name="Bruce D."/>
            <person name="Goodwin L."/>
            <person name="Pitluck S."/>
            <person name="Peters L."/>
            <person name="Ovchinnikova G."/>
            <person name="Lu M."/>
            <person name="Kyrpides N."/>
            <person name="Mavromatis K."/>
            <person name="Ivanova N."/>
            <person name="Brettin T."/>
            <person name="Detter J.C."/>
            <person name="Han C."/>
            <person name="Larimer F."/>
            <person name="Land M."/>
            <person name="Hauser L."/>
            <person name="Markowitz V."/>
            <person name="Cheng J.-F."/>
            <person name="Hugenholtz P."/>
            <person name="Woyke T."/>
            <person name="Wu D."/>
            <person name="Spring S."/>
            <person name="Lang E."/>
            <person name="Kopitz M."/>
            <person name="Brambilla E."/>
            <person name="Klenk H.-P."/>
            <person name="Eisen J.A."/>
        </authorList>
    </citation>
    <scope>NUCLEOTIDE SEQUENCE [LARGE SCALE GENOMIC DNA]</scope>
    <source>
        <strain evidence="11">ATCC 23117 / DSM 6794 / NBRC 15988 / NCIMB 1366 / Sio-4</strain>
    </source>
</reference>
<comment type="similarity">
    <text evidence="2">Belongs to the ABC-4 integral membrane protein family. LolC/E subfamily.</text>
</comment>
<dbReference type="Proteomes" id="UP000006054">
    <property type="component" value="Chromosome"/>
</dbReference>
<keyword evidence="3" id="KW-1003">Cell membrane</keyword>
<dbReference type="PANTHER" id="PTHR30489">
    <property type="entry name" value="LIPOPROTEIN-RELEASING SYSTEM TRANSMEMBRANE PROTEIN LOLE"/>
    <property type="match status" value="1"/>
</dbReference>
<evidence type="ECO:0000259" key="8">
    <source>
        <dbReference type="Pfam" id="PF02687"/>
    </source>
</evidence>
<dbReference type="Pfam" id="PF12704">
    <property type="entry name" value="MacB_PCD"/>
    <property type="match status" value="1"/>
</dbReference>
<dbReference type="GO" id="GO:0044874">
    <property type="term" value="P:lipoprotein localization to outer membrane"/>
    <property type="evidence" value="ECO:0007669"/>
    <property type="project" value="TreeGrafter"/>
</dbReference>
<evidence type="ECO:0000256" key="2">
    <source>
        <dbReference type="ARBA" id="ARBA00005236"/>
    </source>
</evidence>
<dbReference type="HOGENOM" id="CLU_701928_0_0_10"/>
<dbReference type="PANTHER" id="PTHR30489:SF0">
    <property type="entry name" value="LIPOPROTEIN-RELEASING SYSTEM TRANSMEMBRANE PROTEIN LOLE"/>
    <property type="match status" value="1"/>
</dbReference>
<keyword evidence="6 7" id="KW-0472">Membrane</keyword>
<comment type="subcellular location">
    <subcellularLocation>
        <location evidence="1">Cell membrane</location>
        <topology evidence="1">Multi-pass membrane protein</topology>
    </subcellularLocation>
</comment>
<evidence type="ECO:0000256" key="6">
    <source>
        <dbReference type="ARBA" id="ARBA00023136"/>
    </source>
</evidence>
<name>I4AQ31_BERLS</name>
<keyword evidence="10" id="KW-0449">Lipoprotein</keyword>
<feature type="transmembrane region" description="Helical" evidence="7">
    <location>
        <begin position="309"/>
        <end position="330"/>
    </location>
</feature>
<dbReference type="STRING" id="880071.Fleli_3754"/>
<proteinExistence type="inferred from homology"/>
<evidence type="ECO:0000256" key="1">
    <source>
        <dbReference type="ARBA" id="ARBA00004651"/>
    </source>
</evidence>
<dbReference type="AlphaFoldDB" id="I4AQ31"/>
<evidence type="ECO:0000259" key="9">
    <source>
        <dbReference type="Pfam" id="PF12704"/>
    </source>
</evidence>
<dbReference type="GO" id="GO:0098797">
    <property type="term" value="C:plasma membrane protein complex"/>
    <property type="evidence" value="ECO:0007669"/>
    <property type="project" value="TreeGrafter"/>
</dbReference>
<keyword evidence="4 7" id="KW-0812">Transmembrane</keyword>
<dbReference type="Pfam" id="PF02687">
    <property type="entry name" value="FtsX"/>
    <property type="match status" value="1"/>
</dbReference>
<dbReference type="KEGG" id="fli:Fleli_3754"/>
<evidence type="ECO:0000256" key="3">
    <source>
        <dbReference type="ARBA" id="ARBA00022475"/>
    </source>
</evidence>
<accession>I4AQ31</accession>
<dbReference type="EMBL" id="CP003345">
    <property type="protein sequence ID" value="AFM06066.1"/>
    <property type="molecule type" value="Genomic_DNA"/>
</dbReference>
<evidence type="ECO:0000256" key="5">
    <source>
        <dbReference type="ARBA" id="ARBA00022989"/>
    </source>
</evidence>
<dbReference type="InterPro" id="IPR003838">
    <property type="entry name" value="ABC3_permease_C"/>
</dbReference>
<dbReference type="InterPro" id="IPR025857">
    <property type="entry name" value="MacB_PCD"/>
</dbReference>
<evidence type="ECO:0000256" key="4">
    <source>
        <dbReference type="ARBA" id="ARBA00022692"/>
    </source>
</evidence>
<feature type="domain" description="MacB-like periplasmic core" evidence="9">
    <location>
        <begin position="26"/>
        <end position="229"/>
    </location>
</feature>
<protein>
    <submittedName>
        <fullName evidence="10">ABC-type transport system, involved in lipoprotein release, permease component</fullName>
    </submittedName>
</protein>
<feature type="transmembrane region" description="Helical" evidence="7">
    <location>
        <begin position="256"/>
        <end position="273"/>
    </location>
</feature>
<feature type="domain" description="ABC3 transporter permease C-terminal" evidence="8">
    <location>
        <begin position="262"/>
        <end position="385"/>
    </location>
</feature>
<feature type="transmembrane region" description="Helical" evidence="7">
    <location>
        <begin position="351"/>
        <end position="373"/>
    </location>
</feature>
<organism evidence="10 11">
    <name type="scientific">Bernardetia litoralis (strain ATCC 23117 / DSM 6794 / NBRC 15988 / NCIMB 1366 / Fx l1 / Sio-4)</name>
    <name type="common">Flexibacter litoralis</name>
    <dbReference type="NCBI Taxonomy" id="880071"/>
    <lineage>
        <taxon>Bacteria</taxon>
        <taxon>Pseudomonadati</taxon>
        <taxon>Bacteroidota</taxon>
        <taxon>Cytophagia</taxon>
        <taxon>Cytophagales</taxon>
        <taxon>Bernardetiaceae</taxon>
        <taxon>Bernardetia</taxon>
    </lineage>
</organism>
<evidence type="ECO:0000313" key="10">
    <source>
        <dbReference type="EMBL" id="AFM06066.1"/>
    </source>
</evidence>
<keyword evidence="5 7" id="KW-1133">Transmembrane helix</keyword>
<gene>
    <name evidence="10" type="ordered locus">Fleli_3754</name>
</gene>
<dbReference type="InterPro" id="IPR051447">
    <property type="entry name" value="Lipoprotein-release_system"/>
</dbReference>
<dbReference type="OrthoDB" id="8522929at2"/>
<keyword evidence="11" id="KW-1185">Reference proteome</keyword>
<evidence type="ECO:0000313" key="11">
    <source>
        <dbReference type="Proteomes" id="UP000006054"/>
    </source>
</evidence>
<dbReference type="RefSeq" id="WP_014799490.1">
    <property type="nucleotide sequence ID" value="NC_018018.1"/>
</dbReference>
<sequence>MNILNYAVLSLLRSWQKQVSLIVIYALVVGFYASVVFFTSSLKTETSQTLEDLPPLWVQQLQGGRLVPMSVSLQDSISKIRGIKKVFPRYWGYFFDDATGAVLTVMGTDFPNKEIGFLEFKEDYNQNKKEKNNQNGVLVGTGVLETRNLQLGDFLSLNDNNGKKVSYEIVGSFGAKSDLLTKDLIILPIKEAQKIIGLRSDSTHSLCTDIAVEIYNPEEIENIGKKIDARFPSLRVVTLAQLSSTYQTLFSWRGGIFIYGSLLSVLAFLLLMWERASGLSSNEKKELGILKAIGWQINDVLFLKLTEGAILSITATLLGIVLAYVHVFVFNSPILKPFLIGWSVLYPAYDLQPFVSLGDILSIFSLSIVPYLAATLFPAWRGATTEAADAMR</sequence>